<name>A0AA88IL17_ARTSF</name>
<dbReference type="AlphaFoldDB" id="A0AA88IL17"/>
<reference evidence="1" key="1">
    <citation type="submission" date="2023-07" db="EMBL/GenBank/DDBJ databases">
        <title>Chromosome-level genome assembly of Artemia franciscana.</title>
        <authorList>
            <person name="Jo E."/>
        </authorList>
    </citation>
    <scope>NUCLEOTIDE SEQUENCE</scope>
    <source>
        <tissue evidence="1">Whole body</tissue>
    </source>
</reference>
<keyword evidence="2" id="KW-1185">Reference proteome</keyword>
<dbReference type="Proteomes" id="UP001187531">
    <property type="component" value="Unassembled WGS sequence"/>
</dbReference>
<dbReference type="EMBL" id="JAVRJZ010000005">
    <property type="protein sequence ID" value="KAK2722807.1"/>
    <property type="molecule type" value="Genomic_DNA"/>
</dbReference>
<evidence type="ECO:0000313" key="1">
    <source>
        <dbReference type="EMBL" id="KAK2722807.1"/>
    </source>
</evidence>
<proteinExistence type="predicted"/>
<evidence type="ECO:0008006" key="3">
    <source>
        <dbReference type="Google" id="ProtNLM"/>
    </source>
</evidence>
<sequence length="358" mass="41202">MKTDLESSFRVLGYDLKPFCKDSDQVGFLVKFWKQKFRREHVAQVDDQQLEICSNKLIARFPASTSSKETEFTSIPLASTHEEADTGLVLHVAHCFRRGHHQVIVKTNDTDILAMLIQHFKIMTYKCTASDPELYLKFRDKTFPIHQLVKKIPVAVINTIFFLYCFTDCDTVSFFYSKGKKTYFTAALKPMSWTSWKLTAKVISAPRCLTEFLEDLANIFRNAVIVAYGKRYEEFSSLNYLRVHLFHKKSCLKCLPPTKTTFKYHVKRAAFQWSLMLQASETQPYIHKPLYFGLAYSHANGVFLITKRLLQWSSTFKGVPKSCSCKNEYAERCPCSFDGKCDLLCPCSGSCSIDSDEK</sequence>
<comment type="caution">
    <text evidence="1">The sequence shown here is derived from an EMBL/GenBank/DDBJ whole genome shotgun (WGS) entry which is preliminary data.</text>
</comment>
<evidence type="ECO:0000313" key="2">
    <source>
        <dbReference type="Proteomes" id="UP001187531"/>
    </source>
</evidence>
<gene>
    <name evidence="1" type="ORF">QYM36_003116</name>
</gene>
<organism evidence="1 2">
    <name type="scientific">Artemia franciscana</name>
    <name type="common">Brine shrimp</name>
    <name type="synonym">Artemia sanfranciscana</name>
    <dbReference type="NCBI Taxonomy" id="6661"/>
    <lineage>
        <taxon>Eukaryota</taxon>
        <taxon>Metazoa</taxon>
        <taxon>Ecdysozoa</taxon>
        <taxon>Arthropoda</taxon>
        <taxon>Crustacea</taxon>
        <taxon>Branchiopoda</taxon>
        <taxon>Anostraca</taxon>
        <taxon>Artemiidae</taxon>
        <taxon>Artemia</taxon>
    </lineage>
</organism>
<protein>
    <recommendedName>
        <fullName evidence="3">Tesmin/TSO1-like CXC domain-containing protein</fullName>
    </recommendedName>
</protein>
<accession>A0AA88IL17</accession>